<protein>
    <submittedName>
        <fullName evidence="1">Uncharacterized protein</fullName>
    </submittedName>
</protein>
<dbReference type="EMBL" id="JAMYXC010000155">
    <property type="protein sequence ID" value="MCP1168900.1"/>
    <property type="molecule type" value="Genomic_DNA"/>
</dbReference>
<keyword evidence="2" id="KW-1185">Reference proteome</keyword>
<dbReference type="Proteomes" id="UP001139477">
    <property type="component" value="Unassembled WGS sequence"/>
</dbReference>
<sequence>MIDVLEIEIGMRSSVWEFARETAEMWLSDEMMAITEEQVLVVATPAHLEDEAMCERIISLIANTPGLADRVADTVASHGADPRRSSLSLTIRRDDAAPTGLGNPWRGAERMRALLGGSDSEIYV</sequence>
<dbReference type="RefSeq" id="WP_253332093.1">
    <property type="nucleotide sequence ID" value="NZ_JAMYXC010000155.1"/>
</dbReference>
<gene>
    <name evidence="1" type="ORF">NHG85_10250</name>
</gene>
<accession>A0A9X2JQ36</accession>
<dbReference type="AlphaFoldDB" id="A0A9X2JQ36"/>
<organism evidence="1 2">
    <name type="scientific">Limimaricola litoreus</name>
    <dbReference type="NCBI Taxonomy" id="2955316"/>
    <lineage>
        <taxon>Bacteria</taxon>
        <taxon>Pseudomonadati</taxon>
        <taxon>Pseudomonadota</taxon>
        <taxon>Alphaproteobacteria</taxon>
        <taxon>Rhodobacterales</taxon>
        <taxon>Paracoccaceae</taxon>
        <taxon>Limimaricola</taxon>
    </lineage>
</organism>
<reference evidence="1" key="1">
    <citation type="submission" date="2022-06" db="EMBL/GenBank/DDBJ databases">
        <title>Limimaricola sediminis sp. nov., isolated from an intertidal sediment.</title>
        <authorList>
            <person name="Shao X."/>
        </authorList>
    </citation>
    <scope>NUCLEOTIDE SEQUENCE</scope>
    <source>
        <strain evidence="1">ASW11-118</strain>
    </source>
</reference>
<comment type="caution">
    <text evidence="1">The sequence shown here is derived from an EMBL/GenBank/DDBJ whole genome shotgun (WGS) entry which is preliminary data.</text>
</comment>
<evidence type="ECO:0000313" key="2">
    <source>
        <dbReference type="Proteomes" id="UP001139477"/>
    </source>
</evidence>
<proteinExistence type="predicted"/>
<evidence type="ECO:0000313" key="1">
    <source>
        <dbReference type="EMBL" id="MCP1168900.1"/>
    </source>
</evidence>
<name>A0A9X2JQ36_9RHOB</name>